<evidence type="ECO:0000313" key="3">
    <source>
        <dbReference type="Proteomes" id="UP000054266"/>
    </source>
</evidence>
<dbReference type="EMBL" id="KN846958">
    <property type="protein sequence ID" value="KIW69596.1"/>
    <property type="molecule type" value="Genomic_DNA"/>
</dbReference>
<evidence type="ECO:0000256" key="1">
    <source>
        <dbReference type="SAM" id="MobiDB-lite"/>
    </source>
</evidence>
<keyword evidence="3" id="KW-1185">Reference proteome</keyword>
<name>A0A0D2CWP9_9EURO</name>
<gene>
    <name evidence="2" type="ORF">PV04_05466</name>
</gene>
<dbReference type="Proteomes" id="UP000054266">
    <property type="component" value="Unassembled WGS sequence"/>
</dbReference>
<accession>A0A0D2CWP9</accession>
<feature type="region of interest" description="Disordered" evidence="1">
    <location>
        <begin position="93"/>
        <end position="115"/>
    </location>
</feature>
<protein>
    <submittedName>
        <fullName evidence="2">Uncharacterized protein</fullName>
    </submittedName>
</protein>
<dbReference type="HOGENOM" id="CLU_2108731_0_0_1"/>
<feature type="compositionally biased region" description="Basic and acidic residues" evidence="1">
    <location>
        <begin position="101"/>
        <end position="115"/>
    </location>
</feature>
<dbReference type="STRING" id="5601.A0A0D2CWP9"/>
<proteinExistence type="predicted"/>
<reference evidence="2 3" key="1">
    <citation type="submission" date="2015-01" db="EMBL/GenBank/DDBJ databases">
        <title>The Genome Sequence of Capronia semiimmersa CBS27337.</title>
        <authorList>
            <consortium name="The Broad Institute Genomics Platform"/>
            <person name="Cuomo C."/>
            <person name="de Hoog S."/>
            <person name="Gorbushina A."/>
            <person name="Stielow B."/>
            <person name="Teixiera M."/>
            <person name="Abouelleil A."/>
            <person name="Chapman S.B."/>
            <person name="Priest M."/>
            <person name="Young S.K."/>
            <person name="Wortman J."/>
            <person name="Nusbaum C."/>
            <person name="Birren B."/>
        </authorList>
    </citation>
    <scope>NUCLEOTIDE SEQUENCE [LARGE SCALE GENOMIC DNA]</scope>
    <source>
        <strain evidence="2 3">CBS 27337</strain>
    </source>
</reference>
<sequence length="115" mass="12581">MAQILLMTMAQTELSQSRDHVAHEILSLKQALEWWYFTEVSPISCISGAVEVSSDNNKGFGEESLLLAVVDCVSSSALIRLDMLLSSLTSLSTRSSTKSSHYREAVDAKEPCLDA</sequence>
<evidence type="ECO:0000313" key="2">
    <source>
        <dbReference type="EMBL" id="KIW69596.1"/>
    </source>
</evidence>
<organism evidence="2 3">
    <name type="scientific">Phialophora macrospora</name>
    <dbReference type="NCBI Taxonomy" id="1851006"/>
    <lineage>
        <taxon>Eukaryota</taxon>
        <taxon>Fungi</taxon>
        <taxon>Dikarya</taxon>
        <taxon>Ascomycota</taxon>
        <taxon>Pezizomycotina</taxon>
        <taxon>Eurotiomycetes</taxon>
        <taxon>Chaetothyriomycetidae</taxon>
        <taxon>Chaetothyriales</taxon>
        <taxon>Herpotrichiellaceae</taxon>
        <taxon>Phialophora</taxon>
    </lineage>
</organism>
<dbReference type="AlphaFoldDB" id="A0A0D2CWP9"/>